<dbReference type="PANTHER" id="PTHR13497:SF3">
    <property type="entry name" value="HISTONE DEACETYLASE COMPLEX SUBUNIT SAP130"/>
    <property type="match status" value="1"/>
</dbReference>
<name>A0A9Q0N929_9DIPT</name>
<dbReference type="GO" id="GO:0070822">
    <property type="term" value="C:Sin3-type complex"/>
    <property type="evidence" value="ECO:0007669"/>
    <property type="project" value="TreeGrafter"/>
</dbReference>
<evidence type="ECO:0000259" key="8">
    <source>
        <dbReference type="Pfam" id="PF16014"/>
    </source>
</evidence>
<dbReference type="PANTHER" id="PTHR13497">
    <property type="entry name" value="HISTONE DEACETYLASE COMPLEX SUBUNIT SAP130"/>
    <property type="match status" value="1"/>
</dbReference>
<dbReference type="OrthoDB" id="10048604at2759"/>
<feature type="region of interest" description="Disordered" evidence="7">
    <location>
        <begin position="95"/>
        <end position="116"/>
    </location>
</feature>
<evidence type="ECO:0000256" key="7">
    <source>
        <dbReference type="SAM" id="MobiDB-lite"/>
    </source>
</evidence>
<dbReference type="Proteomes" id="UP001151699">
    <property type="component" value="Chromosome A"/>
</dbReference>
<evidence type="ECO:0000256" key="3">
    <source>
        <dbReference type="ARBA" id="ARBA00022491"/>
    </source>
</evidence>
<keyword evidence="3" id="KW-0678">Repressor</keyword>
<proteinExistence type="inferred from homology"/>
<comment type="caution">
    <text evidence="9">The sequence shown here is derived from an EMBL/GenBank/DDBJ whole genome shotgun (WGS) entry which is preliminary data.</text>
</comment>
<dbReference type="InterPro" id="IPR031963">
    <property type="entry name" value="SAP130_C"/>
</dbReference>
<evidence type="ECO:0000313" key="10">
    <source>
        <dbReference type="Proteomes" id="UP001151699"/>
    </source>
</evidence>
<organism evidence="9 10">
    <name type="scientific">Pseudolycoriella hygida</name>
    <dbReference type="NCBI Taxonomy" id="35572"/>
    <lineage>
        <taxon>Eukaryota</taxon>
        <taxon>Metazoa</taxon>
        <taxon>Ecdysozoa</taxon>
        <taxon>Arthropoda</taxon>
        <taxon>Hexapoda</taxon>
        <taxon>Insecta</taxon>
        <taxon>Pterygota</taxon>
        <taxon>Neoptera</taxon>
        <taxon>Endopterygota</taxon>
        <taxon>Diptera</taxon>
        <taxon>Nematocera</taxon>
        <taxon>Sciaroidea</taxon>
        <taxon>Sciaridae</taxon>
        <taxon>Pseudolycoriella</taxon>
    </lineage>
</organism>
<dbReference type="InterPro" id="IPR024137">
    <property type="entry name" value="His_deAcase_cplx_SAP130"/>
</dbReference>
<feature type="compositionally biased region" description="Polar residues" evidence="7">
    <location>
        <begin position="95"/>
        <end position="113"/>
    </location>
</feature>
<evidence type="ECO:0000256" key="1">
    <source>
        <dbReference type="ARBA" id="ARBA00004123"/>
    </source>
</evidence>
<sequence length="1122" mass="120223">MSTSDSDKNQMNKPNVFPIDLAQKIGNIALVKPSDGKGTVQAPQTFRTISQGGQVRLVMPGQTTGGQIIQTHLMPQTMIKQVDASGRTQLTALPARTSQTSITVTRSPTSNTFAPRAPAAATNIGAPRGATALPIRAPTPPTNVSNISSTFSRAVAPPRTPSPAGTIISSGTTTWMTGAPAVPIIRTNVSQSPRARLVAQTIPASVNVSSAGITTISANIVSQQNQVPTVTSQTGQSAFVAAVIPPRPQTATLVYSNPQQQFTSTQRLTVATPITGQRHARPIQITNTRLPTQGIGVRVSTANIRGPNIPVLAPSSVLSSLPNTVQGRPTTLSTSNISNAATRIIQVQQQPQTGGPQVISTRQIAAGNLMTLHPVIMNTPTGTGTRVSSTAKAQPSLTITHVGKLPAGSTQPANLALATNISQGTTLTTANLNQQQITHQSTTSTPIGIVTSTNPINQGQQQHQIAQIVGINQQGGSHQIQIIGPPNVPASATVVPLTITSRGSNTFPGSVTTIPSSTVSQIMRGNVNVMPTTTTVPIAKVVPQQQSSANDNHHQVTVSVNSAQTPNVFIHTRPTNPIVSNVSTANTLPANAASFLQASGTFYYEPNSTVSAISNVLTLTTSTATSNVSQSQNTSLGKIGCAFCTVIVEQFTKFSAFPAPPINSSSGLISSVSYTPQASSFAVVPSSNRNISQLQAGPTLSSGQQNNQIQAVRFNPQLIVDNSQNNPGVTHQIITMQQVHSANSQNQVPVQQQPQQSQPSQQTHVQVPIPSKAPVQQSQRASILRKRDSEGILSVLPISAQIMKTVAKNLAPALMQMGTIPDKDRERDRERIPSPHSRPGSSLGSTTVSATSSPNCDQQEQEENREMLLKRSNVRGTEHTFKAVDDMYPSAAPPHMFQQQNSTSSSSNGVEESSPKKKPRKQQLRNDNKTASKSYLPTQTDNNSLQNASELNKPHHIRSNKENSKPTDIYIKKPRTCTLLDGYKQNWKAATNHFQRYSDVKPREERRPSVMDLANQANVSQTVNGWKIFHLSAQMEDLCDLESQVYNKLSTMLQCMEAHNQSVDVDRVNDLIKGNMQRSKIVSDGINEARSQILKIFDHKTPVSDIISRCASKRNFKKREKT</sequence>
<accession>A0A9Q0N929</accession>
<dbReference type="AlphaFoldDB" id="A0A9Q0N929"/>
<dbReference type="EMBL" id="WJQU01000001">
    <property type="protein sequence ID" value="KAJ6645597.1"/>
    <property type="molecule type" value="Genomic_DNA"/>
</dbReference>
<feature type="compositionally biased region" description="Polar residues" evidence="7">
    <location>
        <begin position="931"/>
        <end position="950"/>
    </location>
</feature>
<dbReference type="GO" id="GO:0000122">
    <property type="term" value="P:negative regulation of transcription by RNA polymerase II"/>
    <property type="evidence" value="ECO:0007669"/>
    <property type="project" value="TreeGrafter"/>
</dbReference>
<dbReference type="Pfam" id="PF16014">
    <property type="entry name" value="SAP130_C"/>
    <property type="match status" value="1"/>
</dbReference>
<feature type="compositionally biased region" description="Basic and acidic residues" evidence="7">
    <location>
        <begin position="821"/>
        <end position="833"/>
    </location>
</feature>
<feature type="compositionally biased region" description="Low complexity" evidence="7">
    <location>
        <begin position="901"/>
        <end position="912"/>
    </location>
</feature>
<feature type="region of interest" description="Disordered" evidence="7">
    <location>
        <begin position="817"/>
        <end position="864"/>
    </location>
</feature>
<feature type="region of interest" description="Disordered" evidence="7">
    <location>
        <begin position="887"/>
        <end position="968"/>
    </location>
</feature>
<keyword evidence="4" id="KW-0805">Transcription regulation</keyword>
<keyword evidence="10" id="KW-1185">Reference proteome</keyword>
<evidence type="ECO:0000256" key="2">
    <source>
        <dbReference type="ARBA" id="ARBA00007859"/>
    </source>
</evidence>
<evidence type="ECO:0000256" key="5">
    <source>
        <dbReference type="ARBA" id="ARBA00023163"/>
    </source>
</evidence>
<comment type="subcellular location">
    <subcellularLocation>
        <location evidence="1">Nucleus</location>
    </subcellularLocation>
</comment>
<gene>
    <name evidence="9" type="primary">SAP130</name>
    <name evidence="9" type="ORF">Bhyg_00804</name>
</gene>
<keyword evidence="6" id="KW-0539">Nucleus</keyword>
<reference evidence="9" key="1">
    <citation type="submission" date="2022-07" db="EMBL/GenBank/DDBJ databases">
        <authorList>
            <person name="Trinca V."/>
            <person name="Uliana J.V.C."/>
            <person name="Torres T.T."/>
            <person name="Ward R.J."/>
            <person name="Monesi N."/>
        </authorList>
    </citation>
    <scope>NUCLEOTIDE SEQUENCE</scope>
    <source>
        <strain evidence="9">HSMRA1968</strain>
        <tissue evidence="9">Whole embryos</tissue>
    </source>
</reference>
<feature type="region of interest" description="Disordered" evidence="7">
    <location>
        <begin position="739"/>
        <end position="785"/>
    </location>
</feature>
<protein>
    <submittedName>
        <fullName evidence="9">Histone deacetylase complex subunit</fullName>
    </submittedName>
</protein>
<evidence type="ECO:0000313" key="9">
    <source>
        <dbReference type="EMBL" id="KAJ6645597.1"/>
    </source>
</evidence>
<feature type="compositionally biased region" description="Low complexity" evidence="7">
    <location>
        <begin position="744"/>
        <end position="768"/>
    </location>
</feature>
<feature type="compositionally biased region" description="Polar residues" evidence="7">
    <location>
        <begin position="839"/>
        <end position="858"/>
    </location>
</feature>
<keyword evidence="5" id="KW-0804">Transcription</keyword>
<comment type="similarity">
    <text evidence="2">Belongs to the SAP130 family.</text>
</comment>
<feature type="domain" description="Histone deacetylase complex subunit SAP130 C-terminal" evidence="8">
    <location>
        <begin position="832"/>
        <end position="1103"/>
    </location>
</feature>
<evidence type="ECO:0000256" key="4">
    <source>
        <dbReference type="ARBA" id="ARBA00023015"/>
    </source>
</evidence>
<evidence type="ECO:0000256" key="6">
    <source>
        <dbReference type="ARBA" id="ARBA00023242"/>
    </source>
</evidence>
<feature type="region of interest" description="Disordered" evidence="7">
    <location>
        <begin position="152"/>
        <end position="172"/>
    </location>
</feature>